<dbReference type="Pfam" id="PF12802">
    <property type="entry name" value="MarR_2"/>
    <property type="match status" value="1"/>
</dbReference>
<name>A0A0F6UF31_PSEAI</name>
<evidence type="ECO:0000313" key="3">
    <source>
        <dbReference type="EMBL" id="RMS50101.1"/>
    </source>
</evidence>
<dbReference type="InterPro" id="IPR036388">
    <property type="entry name" value="WH-like_DNA-bd_sf"/>
</dbReference>
<organism evidence="3 5">
    <name type="scientific">Pseudomonas aeruginosa</name>
    <dbReference type="NCBI Taxonomy" id="287"/>
    <lineage>
        <taxon>Bacteria</taxon>
        <taxon>Pseudomonadati</taxon>
        <taxon>Pseudomonadota</taxon>
        <taxon>Gammaproteobacteria</taxon>
        <taxon>Pseudomonadales</taxon>
        <taxon>Pseudomonadaceae</taxon>
        <taxon>Pseudomonas</taxon>
    </lineage>
</organism>
<dbReference type="SUPFAM" id="SSF46785">
    <property type="entry name" value="Winged helix' DNA-binding domain"/>
    <property type="match status" value="1"/>
</dbReference>
<dbReference type="GO" id="GO:0006950">
    <property type="term" value="P:response to stress"/>
    <property type="evidence" value="ECO:0007669"/>
    <property type="project" value="TreeGrafter"/>
</dbReference>
<feature type="domain" description="HTH marR-type" evidence="1">
    <location>
        <begin position="4"/>
        <end position="135"/>
    </location>
</feature>
<dbReference type="AlphaFoldDB" id="A0A0F6UF31"/>
<evidence type="ECO:0000313" key="4">
    <source>
        <dbReference type="Proteomes" id="UP000045039"/>
    </source>
</evidence>
<dbReference type="InterPro" id="IPR039422">
    <property type="entry name" value="MarR/SlyA-like"/>
</dbReference>
<dbReference type="PANTHER" id="PTHR33164">
    <property type="entry name" value="TRANSCRIPTIONAL REGULATOR, MARR FAMILY"/>
    <property type="match status" value="1"/>
</dbReference>
<gene>
    <name evidence="3" type="ORF">ALP65_01640</name>
    <name evidence="2" type="ORF">PAERUG_P19_London_7_VIM_2_05_10_05298</name>
</gene>
<dbReference type="InterPro" id="IPR036390">
    <property type="entry name" value="WH_DNA-bd_sf"/>
</dbReference>
<dbReference type="Proteomes" id="UP000270834">
    <property type="component" value="Unassembled WGS sequence"/>
</dbReference>
<sequence>MLPTQCLCTKLRRAARSVSRFYDEALADTGLKVAQFSLLRHLRRLDRPSISELAEAMGLDRSTLGRNLRVLEGDGLLRLTGGEDQRNRLVELTPAGLDALERGTPAWEDAQRRLAGRLGEERSGALAALLAELERLD</sequence>
<dbReference type="SMART" id="SM00347">
    <property type="entry name" value="HTH_MARR"/>
    <property type="match status" value="1"/>
</dbReference>
<dbReference type="Proteomes" id="UP000045039">
    <property type="component" value="Unassembled WGS sequence"/>
</dbReference>
<dbReference type="InterPro" id="IPR000835">
    <property type="entry name" value="HTH_MarR-typ"/>
</dbReference>
<reference evidence="2" key="2">
    <citation type="submission" date="2015-06" db="EMBL/GenBank/DDBJ databases">
        <authorList>
            <person name="Radhakrishnan R."/>
            <person name="Underwood A."/>
            <person name="Al-Shahib A."/>
        </authorList>
    </citation>
    <scope>NUCLEOTIDE SEQUENCE</scope>
    <source>
        <strain evidence="2">P19_London_7_VIM_2_05_10</strain>
    </source>
</reference>
<protein>
    <submittedName>
        <fullName evidence="2">MarR family protein</fullName>
    </submittedName>
</protein>
<dbReference type="EMBL" id="RBSQ01000946">
    <property type="protein sequence ID" value="RMS50101.1"/>
    <property type="molecule type" value="Genomic_DNA"/>
</dbReference>
<evidence type="ECO:0000259" key="1">
    <source>
        <dbReference type="PROSITE" id="PS50995"/>
    </source>
</evidence>
<reference evidence="4" key="1">
    <citation type="submission" date="2015-06" db="EMBL/GenBank/DDBJ databases">
        <authorList>
            <person name="Radhakrishnan Rajesh"/>
            <person name="Underwood Anthony"/>
            <person name="Al-Shahib Ali"/>
        </authorList>
    </citation>
    <scope>NUCLEOTIDE SEQUENCE [LARGE SCALE GENOMIC DNA]</scope>
    <source>
        <strain evidence="4">P19_London_7_VIM_2_05_10</strain>
    </source>
</reference>
<reference evidence="3 5" key="3">
    <citation type="submission" date="2018-08" db="EMBL/GenBank/DDBJ databases">
        <title>Recombination of ecologically and evolutionarily significant loci maintains genetic cohesion in the Pseudomonas syringae species complex.</title>
        <authorList>
            <person name="Dillon M."/>
            <person name="Thakur S."/>
            <person name="Almeida R.N.D."/>
            <person name="Weir B.S."/>
            <person name="Guttman D.S."/>
        </authorList>
    </citation>
    <scope>NUCLEOTIDE SEQUENCE [LARGE SCALE GENOMIC DNA]</scope>
    <source>
        <strain evidence="3 5">ICMP 7846</strain>
    </source>
</reference>
<dbReference type="EMBL" id="CVVU01000237">
    <property type="protein sequence ID" value="CRP70589.1"/>
    <property type="molecule type" value="Genomic_DNA"/>
</dbReference>
<dbReference type="Gene3D" id="1.10.10.10">
    <property type="entry name" value="Winged helix-like DNA-binding domain superfamily/Winged helix DNA-binding domain"/>
    <property type="match status" value="1"/>
</dbReference>
<accession>A0A0F6UF31</accession>
<dbReference type="PRINTS" id="PR00598">
    <property type="entry name" value="HTHMARR"/>
</dbReference>
<comment type="caution">
    <text evidence="3">The sequence shown here is derived from an EMBL/GenBank/DDBJ whole genome shotgun (WGS) entry which is preliminary data.</text>
</comment>
<evidence type="ECO:0000313" key="5">
    <source>
        <dbReference type="Proteomes" id="UP000270834"/>
    </source>
</evidence>
<proteinExistence type="predicted"/>
<dbReference type="GO" id="GO:0003700">
    <property type="term" value="F:DNA-binding transcription factor activity"/>
    <property type="evidence" value="ECO:0007669"/>
    <property type="project" value="InterPro"/>
</dbReference>
<dbReference type="PANTHER" id="PTHR33164:SF105">
    <property type="entry name" value="TRANSCRIPTIONAL REPRESSOR PROTEIN-RELATED"/>
    <property type="match status" value="1"/>
</dbReference>
<evidence type="ECO:0000313" key="2">
    <source>
        <dbReference type="EMBL" id="CRP70589.1"/>
    </source>
</evidence>
<dbReference type="PROSITE" id="PS50995">
    <property type="entry name" value="HTH_MARR_2"/>
    <property type="match status" value="1"/>
</dbReference>